<dbReference type="AlphaFoldDB" id="A0A1L7AMM5"/>
<dbReference type="KEGG" id="rgi:RGI145_22360"/>
<proteinExistence type="predicted"/>
<accession>A0A1L7AMM5</accession>
<reference evidence="1 2" key="1">
    <citation type="submission" date="2016-05" db="EMBL/GenBank/DDBJ databases">
        <title>Complete Genome and Methylome Analysis of Psychrotrophic Bacterial Isolates from Antarctic Lake Untersee.</title>
        <authorList>
            <person name="Fomenkov A."/>
            <person name="Akimov V.N."/>
            <person name="Vasilyeva L.V."/>
            <person name="Andersen D."/>
            <person name="Vincze T."/>
            <person name="Roberts R.J."/>
        </authorList>
    </citation>
    <scope>NUCLEOTIDE SEQUENCE [LARGE SCALE GENOMIC DNA]</scope>
    <source>
        <strain evidence="1 2">U14-5</strain>
    </source>
</reference>
<sequence length="92" mass="10168">MLTGKWLCKHAGDLNPAFFAYAMEIGVPAKSLINSKGKCPAWDAWMLARWHDTHARLGTSADQEPDLWWDHLDTLAARIPTGQAAFSFGDAP</sequence>
<gene>
    <name evidence="1" type="ORF">RGI145_22360</name>
</gene>
<dbReference type="EMBL" id="CP015584">
    <property type="protein sequence ID" value="APT60031.1"/>
    <property type="molecule type" value="Genomic_DNA"/>
</dbReference>
<organism evidence="1 2">
    <name type="scientific">Roseomonas gilardii</name>
    <dbReference type="NCBI Taxonomy" id="257708"/>
    <lineage>
        <taxon>Bacteria</taxon>
        <taxon>Pseudomonadati</taxon>
        <taxon>Pseudomonadota</taxon>
        <taxon>Alphaproteobacteria</taxon>
        <taxon>Acetobacterales</taxon>
        <taxon>Roseomonadaceae</taxon>
        <taxon>Roseomonas</taxon>
    </lineage>
</organism>
<dbReference type="Proteomes" id="UP000185494">
    <property type="component" value="Chromosome 2"/>
</dbReference>
<evidence type="ECO:0000313" key="2">
    <source>
        <dbReference type="Proteomes" id="UP000185494"/>
    </source>
</evidence>
<dbReference type="STRING" id="257708.RGI145_22360"/>
<protein>
    <submittedName>
        <fullName evidence="1">Uncharacterized protein</fullName>
    </submittedName>
</protein>
<evidence type="ECO:0000313" key="1">
    <source>
        <dbReference type="EMBL" id="APT60031.1"/>
    </source>
</evidence>
<name>A0A1L7AMM5_9PROT</name>